<dbReference type="EMBL" id="LR797241">
    <property type="protein sequence ID" value="CAB4195359.1"/>
    <property type="molecule type" value="Genomic_DNA"/>
</dbReference>
<organism evidence="2">
    <name type="scientific">uncultured Caudovirales phage</name>
    <dbReference type="NCBI Taxonomy" id="2100421"/>
    <lineage>
        <taxon>Viruses</taxon>
        <taxon>Duplodnaviria</taxon>
        <taxon>Heunggongvirae</taxon>
        <taxon>Uroviricota</taxon>
        <taxon>Caudoviricetes</taxon>
        <taxon>Peduoviridae</taxon>
        <taxon>Maltschvirus</taxon>
        <taxon>Maltschvirus maltsch</taxon>
    </lineage>
</organism>
<evidence type="ECO:0000313" key="6">
    <source>
        <dbReference type="EMBL" id="CAB4210396.1"/>
    </source>
</evidence>
<dbReference type="EMBL" id="LR796846">
    <property type="protein sequence ID" value="CAB4169613.1"/>
    <property type="molecule type" value="Genomic_DNA"/>
</dbReference>
<protein>
    <submittedName>
        <fullName evidence="2">Uncharacterized protein</fullName>
    </submittedName>
</protein>
<evidence type="ECO:0000313" key="3">
    <source>
        <dbReference type="EMBL" id="CAB4181724.1"/>
    </source>
</evidence>
<gene>
    <name evidence="3" type="ORF">UFOVP1064_58</name>
    <name evidence="4" type="ORF">UFOVP1197_5</name>
    <name evidence="5" type="ORF">UFOVP1294_11</name>
    <name evidence="6" type="ORF">UFOVP1412_14</name>
    <name evidence="7" type="ORF">UFOVP1515_57</name>
    <name evidence="1" type="ORF">UFOVP659_17</name>
    <name evidence="2" type="ORF">UFOVP885_70</name>
</gene>
<sequence length="57" mass="6003">MAKNWIAGAIKKPGALRSALKAKPGEPIPAKKLAAAAKKPGKLGQRARLAETLKKMK</sequence>
<evidence type="ECO:0000313" key="5">
    <source>
        <dbReference type="EMBL" id="CAB4195359.1"/>
    </source>
</evidence>
<evidence type="ECO:0000313" key="2">
    <source>
        <dbReference type="EMBL" id="CAB4169613.1"/>
    </source>
</evidence>
<dbReference type="EMBL" id="LR797365">
    <property type="protein sequence ID" value="CAB4210396.1"/>
    <property type="molecule type" value="Genomic_DNA"/>
</dbReference>
<accession>A0A6J5PDQ4</accession>
<evidence type="ECO:0000313" key="7">
    <source>
        <dbReference type="EMBL" id="CAB5226858.1"/>
    </source>
</evidence>
<evidence type="ECO:0000313" key="1">
    <source>
        <dbReference type="EMBL" id="CAB4155676.1"/>
    </source>
</evidence>
<dbReference type="EMBL" id="LR798365">
    <property type="protein sequence ID" value="CAB5226858.1"/>
    <property type="molecule type" value="Genomic_DNA"/>
</dbReference>
<reference evidence="2" key="1">
    <citation type="submission" date="2020-05" db="EMBL/GenBank/DDBJ databases">
        <authorList>
            <person name="Chiriac C."/>
            <person name="Salcher M."/>
            <person name="Ghai R."/>
            <person name="Kavagutti S V."/>
        </authorList>
    </citation>
    <scope>NUCLEOTIDE SEQUENCE</scope>
</reference>
<dbReference type="EMBL" id="LR797154">
    <property type="protein sequence ID" value="CAB4189585.1"/>
    <property type="molecule type" value="Genomic_DNA"/>
</dbReference>
<name>A0A6J5PDQ4_9CAUD</name>
<dbReference type="EMBL" id="LR797015">
    <property type="protein sequence ID" value="CAB4181724.1"/>
    <property type="molecule type" value="Genomic_DNA"/>
</dbReference>
<dbReference type="EMBL" id="LR796628">
    <property type="protein sequence ID" value="CAB4155676.1"/>
    <property type="molecule type" value="Genomic_DNA"/>
</dbReference>
<proteinExistence type="predicted"/>
<evidence type="ECO:0000313" key="4">
    <source>
        <dbReference type="EMBL" id="CAB4189585.1"/>
    </source>
</evidence>